<dbReference type="RefSeq" id="WP_136834780.1">
    <property type="nucleotide sequence ID" value="NZ_SWBQ01000001.1"/>
</dbReference>
<sequence length="631" mass="71115">MRVILLILFLHLSIQQVVAQLSNVKKAQTSFDKAQTHLKSDNYDQAVLILKEAVIADPNFQYAFIQLGDINRRIKSFGAAKSAYKSALAINENVDARVYYGLAESEIFTGDYDNAYKNIRIFIEKYKGNDKDFIVKANKYLKDCEFSVLAIKSPKIYSPVNMGKEINSSYRDYFPSITADGEKLIFSRNIDGNEDFYISEKKADTWTSPRELSDKINTKKYNEGAQSISPDGKYLFFTGCNRPDGLGRCDIYVSHKQGNSWGDPFNLGNPINTQYWESQPAISPDGSTLYFVSNRPGGLGGYDIWKSTLQSDGYWSKPENLGSDINTPYDEHTPFIHPDGKTLYFSSDGWPGLGNKDIFLSRMSDSGKWSKPENMGYPINTFNEETGLIVTPDGTEGLFSSLLQGGFGDMDIYHFNIPNDKKPLAITYVKGIVKDRQTGSFLEAKVQVVNLKNKQVEYNDYTSNETGDFLAVMPIGGNYAFNVSANGYLFHSENYELGNSYINKPFLLEINMDKLKVGSNVILKNIFFNTNEYNLLQTSFIELATLVDLLKNNPAINIEIQGHTDNVGNDENNMRLSLQRAKSVYDYLLNSKIAGERLTYKGFGETKPLATNDSETGRKLNRRTSFLITRL</sequence>
<organism evidence="7 8">
    <name type="scientific">Pedobacter frigoris</name>
    <dbReference type="NCBI Taxonomy" id="2571272"/>
    <lineage>
        <taxon>Bacteria</taxon>
        <taxon>Pseudomonadati</taxon>
        <taxon>Bacteroidota</taxon>
        <taxon>Sphingobacteriia</taxon>
        <taxon>Sphingobacteriales</taxon>
        <taxon>Sphingobacteriaceae</taxon>
        <taxon>Pedobacter</taxon>
    </lineage>
</organism>
<dbReference type="SUPFAM" id="SSF103088">
    <property type="entry name" value="OmpA-like"/>
    <property type="match status" value="1"/>
</dbReference>
<reference evidence="7 8" key="1">
    <citation type="submission" date="2019-04" db="EMBL/GenBank/DDBJ databases">
        <title>Pedobacter sp. RP-3-15 sp. nov., isolated from Arctic soil.</title>
        <authorList>
            <person name="Dahal R.H."/>
            <person name="Kim D.-U."/>
        </authorList>
    </citation>
    <scope>NUCLEOTIDE SEQUENCE [LARGE SCALE GENOMIC DNA]</scope>
    <source>
        <strain evidence="7 8">RP-3-15</strain>
    </source>
</reference>
<protein>
    <recommendedName>
        <fullName evidence="6">OmpA-like domain-containing protein</fullName>
    </recommendedName>
</protein>
<keyword evidence="8" id="KW-1185">Reference proteome</keyword>
<dbReference type="Pfam" id="PF00691">
    <property type="entry name" value="OmpA"/>
    <property type="match status" value="1"/>
</dbReference>
<evidence type="ECO:0000256" key="4">
    <source>
        <dbReference type="PROSITE-ProRule" id="PRU00473"/>
    </source>
</evidence>
<evidence type="ECO:0000259" key="6">
    <source>
        <dbReference type="PROSITE" id="PS51123"/>
    </source>
</evidence>
<feature type="signal peptide" evidence="5">
    <location>
        <begin position="1"/>
        <end position="19"/>
    </location>
</feature>
<name>A0A4U1CTS3_9SPHI</name>
<dbReference type="PROSITE" id="PS51123">
    <property type="entry name" value="OMPA_2"/>
    <property type="match status" value="1"/>
</dbReference>
<keyword evidence="5" id="KW-0732">Signal</keyword>
<evidence type="ECO:0000256" key="3">
    <source>
        <dbReference type="ARBA" id="ARBA00023237"/>
    </source>
</evidence>
<evidence type="ECO:0000256" key="5">
    <source>
        <dbReference type="SAM" id="SignalP"/>
    </source>
</evidence>
<dbReference type="InterPro" id="IPR050330">
    <property type="entry name" value="Bact_OuterMem_StrucFunc"/>
</dbReference>
<dbReference type="Gene3D" id="3.30.1330.60">
    <property type="entry name" value="OmpA-like domain"/>
    <property type="match status" value="1"/>
</dbReference>
<dbReference type="InterPro" id="IPR008969">
    <property type="entry name" value="CarboxyPept-like_regulatory"/>
</dbReference>
<dbReference type="SUPFAM" id="SSF48452">
    <property type="entry name" value="TPR-like"/>
    <property type="match status" value="1"/>
</dbReference>
<proteinExistence type="predicted"/>
<dbReference type="InterPro" id="IPR019734">
    <property type="entry name" value="TPR_rpt"/>
</dbReference>
<dbReference type="InterPro" id="IPR006665">
    <property type="entry name" value="OmpA-like"/>
</dbReference>
<dbReference type="InterPro" id="IPR011990">
    <property type="entry name" value="TPR-like_helical_dom_sf"/>
</dbReference>
<dbReference type="InterPro" id="IPR006664">
    <property type="entry name" value="OMP_bac"/>
</dbReference>
<dbReference type="GO" id="GO:0009279">
    <property type="term" value="C:cell outer membrane"/>
    <property type="evidence" value="ECO:0007669"/>
    <property type="project" value="UniProtKB-SubCell"/>
</dbReference>
<dbReference type="SMART" id="SM00028">
    <property type="entry name" value="TPR"/>
    <property type="match status" value="3"/>
</dbReference>
<feature type="chain" id="PRO_5020882168" description="OmpA-like domain-containing protein" evidence="5">
    <location>
        <begin position="20"/>
        <end position="631"/>
    </location>
</feature>
<keyword evidence="2 4" id="KW-0472">Membrane</keyword>
<dbReference type="PANTHER" id="PTHR30329:SF21">
    <property type="entry name" value="LIPOPROTEIN YIAD-RELATED"/>
    <property type="match status" value="1"/>
</dbReference>
<dbReference type="Gene3D" id="2.60.40.1120">
    <property type="entry name" value="Carboxypeptidase-like, regulatory domain"/>
    <property type="match status" value="1"/>
</dbReference>
<dbReference type="PANTHER" id="PTHR30329">
    <property type="entry name" value="STATOR ELEMENT OF FLAGELLAR MOTOR COMPLEX"/>
    <property type="match status" value="1"/>
</dbReference>
<dbReference type="CDD" id="cd15482">
    <property type="entry name" value="Sialidase_non-viral"/>
    <property type="match status" value="1"/>
</dbReference>
<accession>A0A4U1CTS3</accession>
<dbReference type="EMBL" id="SWBQ01000001">
    <property type="protein sequence ID" value="TKC09369.1"/>
    <property type="molecule type" value="Genomic_DNA"/>
</dbReference>
<dbReference type="CDD" id="cd07185">
    <property type="entry name" value="OmpA_C-like"/>
    <property type="match status" value="1"/>
</dbReference>
<dbReference type="PRINTS" id="PR01021">
    <property type="entry name" value="OMPADOMAIN"/>
</dbReference>
<dbReference type="AlphaFoldDB" id="A0A4U1CTS3"/>
<dbReference type="Gene3D" id="2.120.10.30">
    <property type="entry name" value="TolB, C-terminal domain"/>
    <property type="match status" value="1"/>
</dbReference>
<gene>
    <name evidence="7" type="ORF">FA047_04545</name>
</gene>
<dbReference type="InterPro" id="IPR011659">
    <property type="entry name" value="WD40"/>
</dbReference>
<dbReference type="Gene3D" id="1.25.40.10">
    <property type="entry name" value="Tetratricopeptide repeat domain"/>
    <property type="match status" value="1"/>
</dbReference>
<dbReference type="OrthoDB" id="9809364at2"/>
<keyword evidence="3" id="KW-0998">Cell outer membrane</keyword>
<evidence type="ECO:0000313" key="7">
    <source>
        <dbReference type="EMBL" id="TKC09369.1"/>
    </source>
</evidence>
<evidence type="ECO:0000313" key="8">
    <source>
        <dbReference type="Proteomes" id="UP000307244"/>
    </source>
</evidence>
<feature type="domain" description="OmpA-like" evidence="6">
    <location>
        <begin position="517"/>
        <end position="631"/>
    </location>
</feature>
<dbReference type="InterPro" id="IPR036737">
    <property type="entry name" value="OmpA-like_sf"/>
</dbReference>
<dbReference type="Pfam" id="PF07676">
    <property type="entry name" value="PD40"/>
    <property type="match status" value="4"/>
</dbReference>
<dbReference type="SUPFAM" id="SSF82171">
    <property type="entry name" value="DPP6 N-terminal domain-like"/>
    <property type="match status" value="1"/>
</dbReference>
<evidence type="ECO:0000256" key="2">
    <source>
        <dbReference type="ARBA" id="ARBA00023136"/>
    </source>
</evidence>
<comment type="subcellular location">
    <subcellularLocation>
        <location evidence="1">Cell outer membrane</location>
    </subcellularLocation>
</comment>
<comment type="caution">
    <text evidence="7">The sequence shown here is derived from an EMBL/GenBank/DDBJ whole genome shotgun (WGS) entry which is preliminary data.</text>
</comment>
<evidence type="ECO:0000256" key="1">
    <source>
        <dbReference type="ARBA" id="ARBA00004442"/>
    </source>
</evidence>
<dbReference type="InterPro" id="IPR011042">
    <property type="entry name" value="6-blade_b-propeller_TolB-like"/>
</dbReference>
<dbReference type="SUPFAM" id="SSF49464">
    <property type="entry name" value="Carboxypeptidase regulatory domain-like"/>
    <property type="match status" value="1"/>
</dbReference>
<dbReference type="Proteomes" id="UP000307244">
    <property type="component" value="Unassembled WGS sequence"/>
</dbReference>